<keyword evidence="1 6" id="KW-0575">Peroxidase</keyword>
<evidence type="ECO:0000313" key="9">
    <source>
        <dbReference type="Proteomes" id="UP000032900"/>
    </source>
</evidence>
<dbReference type="CDD" id="cd03014">
    <property type="entry name" value="PRX_Atyp2cys"/>
    <property type="match status" value="1"/>
</dbReference>
<sequence>MDKNNVKVTFKGNPVTLLGKTPKVGETAPDFTALSSSLEPVKLSDYEGKVKIIAVYPSIDTGVCAAQNRRFNEEADKLDGVAVLSVSVDLPFAQSRFCAAEGLNNIVTLSDHKELDFGAKYGFVIEELRLLARGTVIIGKDNKIKYIEYVPEIAQEPDYEAALKVAKELI</sequence>
<feature type="disulfide bond" description="Redox-active" evidence="6">
    <location>
        <begin position="64"/>
        <end position="98"/>
    </location>
</feature>
<dbReference type="PANTHER" id="PTHR43110">
    <property type="entry name" value="THIOL PEROXIDASE"/>
    <property type="match status" value="1"/>
</dbReference>
<keyword evidence="2 6" id="KW-0049">Antioxidant</keyword>
<dbReference type="Pfam" id="PF08534">
    <property type="entry name" value="Redoxin"/>
    <property type="match status" value="1"/>
</dbReference>
<dbReference type="EMBL" id="BAZW01000001">
    <property type="protein sequence ID" value="GAO28226.1"/>
    <property type="molecule type" value="Genomic_DNA"/>
</dbReference>
<dbReference type="OrthoDB" id="9781543at2"/>
<dbReference type="InterPro" id="IPR036249">
    <property type="entry name" value="Thioredoxin-like_sf"/>
</dbReference>
<dbReference type="GO" id="GO:0008379">
    <property type="term" value="F:thioredoxin peroxidase activity"/>
    <property type="evidence" value="ECO:0007669"/>
    <property type="project" value="UniProtKB-UniRule"/>
</dbReference>
<dbReference type="PROSITE" id="PS01265">
    <property type="entry name" value="TPX"/>
    <property type="match status" value="1"/>
</dbReference>
<dbReference type="PANTHER" id="PTHR43110:SF1">
    <property type="entry name" value="THIOL PEROXIDASE"/>
    <property type="match status" value="1"/>
</dbReference>
<evidence type="ECO:0000256" key="4">
    <source>
        <dbReference type="ARBA" id="ARBA00023157"/>
    </source>
</evidence>
<evidence type="ECO:0000256" key="2">
    <source>
        <dbReference type="ARBA" id="ARBA00022862"/>
    </source>
</evidence>
<comment type="miscellaneous">
    <text evidence="6">The active site is a conserved redox-active cysteine residue, the peroxidatic cysteine (C(P)), which makes the nucleophilic attack on the peroxide substrate. The peroxide oxidizes the C(P)-SH to cysteine sulfenic acid (C(P)-SOH), which then reacts with another cysteine residue, the resolving cysteine (C(R)), to form a disulfide bridge. The disulfide is subsequently reduced by an appropriate electron donor to complete the catalytic cycle. In this atypical 2-Cys peroxiredoxin, C(R) is present in the same subunit to form an intramolecular disulfide. The disulfide is subsequently reduced by thioredoxin.</text>
</comment>
<comment type="similarity">
    <text evidence="6">Belongs to the peroxiredoxin family. Tpx subfamily.</text>
</comment>
<keyword evidence="5 6" id="KW-0676">Redox-active center</keyword>
<reference evidence="8 9" key="1">
    <citation type="journal article" date="2015" name="Microbes Environ.">
        <title>Distribution and evolution of nitrogen fixation genes in the phylum bacteroidetes.</title>
        <authorList>
            <person name="Inoue J."/>
            <person name="Oshima K."/>
            <person name="Suda W."/>
            <person name="Sakamoto M."/>
            <person name="Iino T."/>
            <person name="Noda S."/>
            <person name="Hongoh Y."/>
            <person name="Hattori M."/>
            <person name="Ohkuma M."/>
        </authorList>
    </citation>
    <scope>NUCLEOTIDE SEQUENCE [LARGE SCALE GENOMIC DNA]</scope>
    <source>
        <strain evidence="8">JCM 15548</strain>
    </source>
</reference>
<dbReference type="InterPro" id="IPR013766">
    <property type="entry name" value="Thioredoxin_domain"/>
</dbReference>
<comment type="catalytic activity">
    <reaction evidence="6">
        <text>a hydroperoxide + [thioredoxin]-dithiol = an alcohol + [thioredoxin]-disulfide + H2O</text>
        <dbReference type="Rhea" id="RHEA:62620"/>
        <dbReference type="Rhea" id="RHEA-COMP:10698"/>
        <dbReference type="Rhea" id="RHEA-COMP:10700"/>
        <dbReference type="ChEBI" id="CHEBI:15377"/>
        <dbReference type="ChEBI" id="CHEBI:29950"/>
        <dbReference type="ChEBI" id="CHEBI:30879"/>
        <dbReference type="ChEBI" id="CHEBI:35924"/>
        <dbReference type="ChEBI" id="CHEBI:50058"/>
        <dbReference type="EC" id="1.11.1.24"/>
    </reaction>
</comment>
<gene>
    <name evidence="6" type="primary">tpx</name>
    <name evidence="8" type="ORF">JCM15548_292</name>
</gene>
<evidence type="ECO:0000256" key="1">
    <source>
        <dbReference type="ARBA" id="ARBA00022559"/>
    </source>
</evidence>
<dbReference type="Proteomes" id="UP000032900">
    <property type="component" value="Unassembled WGS sequence"/>
</dbReference>
<evidence type="ECO:0000313" key="8">
    <source>
        <dbReference type="EMBL" id="GAO28226.1"/>
    </source>
</evidence>
<comment type="caution">
    <text evidence="8">The sequence shown here is derived from an EMBL/GenBank/DDBJ whole genome shotgun (WGS) entry which is preliminary data.</text>
</comment>
<comment type="subunit">
    <text evidence="6">Homodimer.</text>
</comment>
<evidence type="ECO:0000256" key="6">
    <source>
        <dbReference type="HAMAP-Rule" id="MF_00269"/>
    </source>
</evidence>
<dbReference type="STRING" id="1236989.JCM15548_292"/>
<keyword evidence="4 6" id="KW-1015">Disulfide bond</keyword>
<dbReference type="HAMAP" id="MF_00269">
    <property type="entry name" value="Tpx"/>
    <property type="match status" value="1"/>
</dbReference>
<dbReference type="InterPro" id="IPR018219">
    <property type="entry name" value="Tpx_CS"/>
</dbReference>
<evidence type="ECO:0000259" key="7">
    <source>
        <dbReference type="PROSITE" id="PS51352"/>
    </source>
</evidence>
<keyword evidence="9" id="KW-1185">Reference proteome</keyword>
<dbReference type="NCBIfam" id="NF001808">
    <property type="entry name" value="PRK00522.1"/>
    <property type="match status" value="1"/>
</dbReference>
<accession>A0A0E9LSU5</accession>
<name>A0A0E9LSU5_9BACT</name>
<dbReference type="RefSeq" id="WP_062122073.1">
    <property type="nucleotide sequence ID" value="NZ_BAZW01000001.1"/>
</dbReference>
<dbReference type="EC" id="1.11.1.24" evidence="6"/>
<dbReference type="InterPro" id="IPR002065">
    <property type="entry name" value="TPX"/>
</dbReference>
<evidence type="ECO:0000256" key="5">
    <source>
        <dbReference type="ARBA" id="ARBA00023284"/>
    </source>
</evidence>
<protein>
    <recommendedName>
        <fullName evidence="6">Thiol peroxidase</fullName>
        <shortName evidence="6">Tpx</shortName>
        <ecNumber evidence="6">1.11.1.24</ecNumber>
    </recommendedName>
    <alternativeName>
        <fullName evidence="6">Peroxiredoxin tpx</fullName>
        <shortName evidence="6">Prx</shortName>
    </alternativeName>
    <alternativeName>
        <fullName evidence="6">Thioredoxin peroxidase</fullName>
    </alternativeName>
    <alternativeName>
        <fullName evidence="6">Thioredoxin-dependent peroxiredoxin</fullName>
    </alternativeName>
</protein>
<dbReference type="Gene3D" id="3.40.30.10">
    <property type="entry name" value="Glutaredoxin"/>
    <property type="match status" value="1"/>
</dbReference>
<comment type="function">
    <text evidence="6">Thiol-specific peroxidase that catalyzes the reduction of hydrogen peroxide and organic hydroperoxides to water and alcohols, respectively. Plays a role in cell protection against oxidative stress by detoxifying peroxides.</text>
</comment>
<feature type="active site" description="Cysteine sulfenic acid (-SOH) intermediate" evidence="6">
    <location>
        <position position="64"/>
    </location>
</feature>
<feature type="domain" description="Thioredoxin" evidence="7">
    <location>
        <begin position="22"/>
        <end position="170"/>
    </location>
</feature>
<dbReference type="PROSITE" id="PS51352">
    <property type="entry name" value="THIOREDOXIN_2"/>
    <property type="match status" value="1"/>
</dbReference>
<dbReference type="InterPro" id="IPR013740">
    <property type="entry name" value="Redoxin"/>
</dbReference>
<dbReference type="AlphaFoldDB" id="A0A0E9LSU5"/>
<dbReference type="InterPro" id="IPR050455">
    <property type="entry name" value="Tpx_Peroxidase_subfamily"/>
</dbReference>
<keyword evidence="3 6" id="KW-0560">Oxidoreductase</keyword>
<proteinExistence type="inferred from homology"/>
<evidence type="ECO:0000256" key="3">
    <source>
        <dbReference type="ARBA" id="ARBA00023002"/>
    </source>
</evidence>
<organism evidence="8 9">
    <name type="scientific">Geofilum rubicundum JCM 15548</name>
    <dbReference type="NCBI Taxonomy" id="1236989"/>
    <lineage>
        <taxon>Bacteria</taxon>
        <taxon>Pseudomonadati</taxon>
        <taxon>Bacteroidota</taxon>
        <taxon>Bacteroidia</taxon>
        <taxon>Marinilabiliales</taxon>
        <taxon>Marinilabiliaceae</taxon>
        <taxon>Geofilum</taxon>
    </lineage>
</organism>
<dbReference type="SUPFAM" id="SSF52833">
    <property type="entry name" value="Thioredoxin-like"/>
    <property type="match status" value="1"/>
</dbReference>